<dbReference type="SMART" id="SM00091">
    <property type="entry name" value="PAS"/>
    <property type="match status" value="2"/>
</dbReference>
<feature type="domain" description="Response regulatory" evidence="5">
    <location>
        <begin position="1195"/>
        <end position="1326"/>
    </location>
</feature>
<dbReference type="CDD" id="cd00082">
    <property type="entry name" value="HisKA"/>
    <property type="match status" value="1"/>
</dbReference>
<feature type="compositionally biased region" description="Basic residues" evidence="3">
    <location>
        <begin position="1"/>
        <end position="10"/>
    </location>
</feature>
<organism evidence="7 8">
    <name type="scientific">Stachybotrys elegans</name>
    <dbReference type="NCBI Taxonomy" id="80388"/>
    <lineage>
        <taxon>Eukaryota</taxon>
        <taxon>Fungi</taxon>
        <taxon>Dikarya</taxon>
        <taxon>Ascomycota</taxon>
        <taxon>Pezizomycotina</taxon>
        <taxon>Sordariomycetes</taxon>
        <taxon>Hypocreomycetidae</taxon>
        <taxon>Hypocreales</taxon>
        <taxon>Stachybotryaceae</taxon>
        <taxon>Stachybotrys</taxon>
    </lineage>
</organism>
<dbReference type="Pfam" id="PF26131">
    <property type="entry name" value="PAS-like"/>
    <property type="match status" value="1"/>
</dbReference>
<reference evidence="7" key="1">
    <citation type="journal article" date="2021" name="Nat. Commun.">
        <title>Genetic determinants of endophytism in the Arabidopsis root mycobiome.</title>
        <authorList>
            <person name="Mesny F."/>
            <person name="Miyauchi S."/>
            <person name="Thiergart T."/>
            <person name="Pickel B."/>
            <person name="Atanasova L."/>
            <person name="Karlsson M."/>
            <person name="Huettel B."/>
            <person name="Barry K.W."/>
            <person name="Haridas S."/>
            <person name="Chen C."/>
            <person name="Bauer D."/>
            <person name="Andreopoulos W."/>
            <person name="Pangilinan J."/>
            <person name="LaButti K."/>
            <person name="Riley R."/>
            <person name="Lipzen A."/>
            <person name="Clum A."/>
            <person name="Drula E."/>
            <person name="Henrissat B."/>
            <person name="Kohler A."/>
            <person name="Grigoriev I.V."/>
            <person name="Martin F.M."/>
            <person name="Hacquard S."/>
        </authorList>
    </citation>
    <scope>NUCLEOTIDE SEQUENCE</scope>
    <source>
        <strain evidence="7">MPI-CAGE-CH-0235</strain>
    </source>
</reference>
<evidence type="ECO:0000259" key="6">
    <source>
        <dbReference type="PROSITE" id="PS50113"/>
    </source>
</evidence>
<dbReference type="InterPro" id="IPR000014">
    <property type="entry name" value="PAS"/>
</dbReference>
<dbReference type="InterPro" id="IPR005467">
    <property type="entry name" value="His_kinase_dom"/>
</dbReference>
<dbReference type="GO" id="GO:0000155">
    <property type="term" value="F:phosphorelay sensor kinase activity"/>
    <property type="evidence" value="ECO:0007669"/>
    <property type="project" value="InterPro"/>
</dbReference>
<dbReference type="PROSITE" id="PS50110">
    <property type="entry name" value="RESPONSE_REGULATORY"/>
    <property type="match status" value="1"/>
</dbReference>
<dbReference type="SUPFAM" id="SSF52172">
    <property type="entry name" value="CheY-like"/>
    <property type="match status" value="1"/>
</dbReference>
<evidence type="ECO:0000313" key="8">
    <source>
        <dbReference type="Proteomes" id="UP000813444"/>
    </source>
</evidence>
<dbReference type="CDD" id="cd00130">
    <property type="entry name" value="PAS"/>
    <property type="match status" value="1"/>
</dbReference>
<evidence type="ECO:0000313" key="7">
    <source>
        <dbReference type="EMBL" id="KAH7320171.1"/>
    </source>
</evidence>
<dbReference type="InterPro" id="IPR000700">
    <property type="entry name" value="PAS-assoc_C"/>
</dbReference>
<keyword evidence="1 2" id="KW-0597">Phosphoprotein</keyword>
<feature type="compositionally biased region" description="Low complexity" evidence="3">
    <location>
        <begin position="98"/>
        <end position="109"/>
    </location>
</feature>
<proteinExistence type="predicted"/>
<feature type="domain" description="PAC" evidence="6">
    <location>
        <begin position="796"/>
        <end position="853"/>
    </location>
</feature>
<dbReference type="SMART" id="SM00387">
    <property type="entry name" value="HATPase_c"/>
    <property type="match status" value="1"/>
</dbReference>
<feature type="domain" description="Histidine kinase" evidence="4">
    <location>
        <begin position="871"/>
        <end position="1145"/>
    </location>
</feature>
<evidence type="ECO:0000256" key="2">
    <source>
        <dbReference type="PROSITE-ProRule" id="PRU00169"/>
    </source>
</evidence>
<dbReference type="PROSITE" id="PS50109">
    <property type="entry name" value="HIS_KIN"/>
    <property type="match status" value="1"/>
</dbReference>
<name>A0A8K0SP12_9HYPO</name>
<feature type="region of interest" description="Disordered" evidence="3">
    <location>
        <begin position="1166"/>
        <end position="1188"/>
    </location>
</feature>
<dbReference type="InterPro" id="IPR001789">
    <property type="entry name" value="Sig_transdc_resp-reg_receiver"/>
</dbReference>
<protein>
    <recommendedName>
        <fullName evidence="9">Histidine kinase</fullName>
    </recommendedName>
</protein>
<dbReference type="Gene3D" id="3.30.565.10">
    <property type="entry name" value="Histidine kinase-like ATPase, C-terminal domain"/>
    <property type="match status" value="1"/>
</dbReference>
<evidence type="ECO:0000256" key="1">
    <source>
        <dbReference type="ARBA" id="ARBA00022553"/>
    </source>
</evidence>
<evidence type="ECO:0000259" key="4">
    <source>
        <dbReference type="PROSITE" id="PS50109"/>
    </source>
</evidence>
<dbReference type="PRINTS" id="PR00344">
    <property type="entry name" value="BCTRLSENSOR"/>
</dbReference>
<dbReference type="InterPro" id="IPR003594">
    <property type="entry name" value="HATPase_dom"/>
</dbReference>
<dbReference type="InterPro" id="IPR036097">
    <property type="entry name" value="HisK_dim/P_sf"/>
</dbReference>
<dbReference type="EMBL" id="JAGPNK010000006">
    <property type="protein sequence ID" value="KAH7320171.1"/>
    <property type="molecule type" value="Genomic_DNA"/>
</dbReference>
<dbReference type="InterPro" id="IPR035965">
    <property type="entry name" value="PAS-like_dom_sf"/>
</dbReference>
<dbReference type="Pfam" id="PF00512">
    <property type="entry name" value="HisKA"/>
    <property type="match status" value="1"/>
</dbReference>
<dbReference type="InterPro" id="IPR004358">
    <property type="entry name" value="Sig_transdc_His_kin-like_C"/>
</dbReference>
<evidence type="ECO:0008006" key="9">
    <source>
        <dbReference type="Google" id="ProtNLM"/>
    </source>
</evidence>
<dbReference type="NCBIfam" id="TIGR00229">
    <property type="entry name" value="sensory_box"/>
    <property type="match status" value="1"/>
</dbReference>
<feature type="region of interest" description="Disordered" evidence="3">
    <location>
        <begin position="86"/>
        <end position="117"/>
    </location>
</feature>
<dbReference type="SMART" id="SM00448">
    <property type="entry name" value="REC"/>
    <property type="match status" value="1"/>
</dbReference>
<dbReference type="Pfam" id="PF02518">
    <property type="entry name" value="HATPase_c"/>
    <property type="match status" value="1"/>
</dbReference>
<dbReference type="InterPro" id="IPR058846">
    <property type="entry name" value="PAS-like"/>
</dbReference>
<dbReference type="Proteomes" id="UP000813444">
    <property type="component" value="Unassembled WGS sequence"/>
</dbReference>
<dbReference type="SUPFAM" id="SSF55785">
    <property type="entry name" value="PYP-like sensor domain (PAS domain)"/>
    <property type="match status" value="1"/>
</dbReference>
<feature type="region of interest" description="Disordered" evidence="3">
    <location>
        <begin position="242"/>
        <end position="303"/>
    </location>
</feature>
<dbReference type="InterPro" id="IPR003661">
    <property type="entry name" value="HisK_dim/P_dom"/>
</dbReference>
<evidence type="ECO:0000259" key="5">
    <source>
        <dbReference type="PROSITE" id="PS50110"/>
    </source>
</evidence>
<dbReference type="SUPFAM" id="SSF47384">
    <property type="entry name" value="Homodimeric domain of signal transducing histidine kinase"/>
    <property type="match status" value="1"/>
</dbReference>
<feature type="region of interest" description="Disordered" evidence="3">
    <location>
        <begin position="1"/>
        <end position="47"/>
    </location>
</feature>
<dbReference type="Gene3D" id="3.30.450.20">
    <property type="entry name" value="PAS domain"/>
    <property type="match status" value="2"/>
</dbReference>
<dbReference type="InterPro" id="IPR036890">
    <property type="entry name" value="HATPase_C_sf"/>
</dbReference>
<dbReference type="OrthoDB" id="60033at2759"/>
<dbReference type="InterPro" id="IPR050956">
    <property type="entry name" value="2C_system_His_kinase"/>
</dbReference>
<dbReference type="SUPFAM" id="SSF55874">
    <property type="entry name" value="ATPase domain of HSP90 chaperone/DNA topoisomerase II/histidine kinase"/>
    <property type="match status" value="1"/>
</dbReference>
<dbReference type="PROSITE" id="PS50113">
    <property type="entry name" value="PAC"/>
    <property type="match status" value="1"/>
</dbReference>
<keyword evidence="8" id="KW-1185">Reference proteome</keyword>
<sequence>MERSPLKKARTGASPPRKVEMPAPNTTGFTPKAAGSRASPQSPLFFSNSQKPIVRPAVFSTSETTVSMLSRLQDNPSGEVTTVKLPRASVRSPHQAMSGSTPGSGASSTDLTAPSLTFDSRGYPPSLPILHNIGVAELFEQDDRPTFLVDLANTDSNTSPGLHILYRNPPLRGSRELLHLLSVEQYDATPDSDFGRFKSWILDPLRPGDGVDAPPATHVYGGITWTCITLRRRLRFISGNTTLVSSNDDTPMPLNDGPAIIDAPPSPSIPPSPVADPEESVEYFPSVSRKSSRDDDPHEDMDMSISDDMARCHPDDFTNQVLQSQPLKSSFDWTRIPMSDSLPEHIKFVKSIDWSSTPLGPIEDWPADLRAMANMIMGSPHPAAMYWGPDLICLYNESYIDLAGQKHPSLMGQRYMDAWVEIWDEIKPVFQSALELGQATMKHENQLFINRSGFLEEAFFSWSVVPLLNSEGEVAGLYNPAFENTRRRVNERRMLTLREIGERTATATTVSGFWPQVQKGLEFNDLDVPFALIYSVKDAREDSESEVSSLHSANLAHPPQLILEGSIGVPEDPSYVERFSNIDLRMSDEGFAPYMRQSMSNGGAPVILSEQDGNLPSHLIEGLDWKGFGNPSTTLVIFPIVPTTTTEAVTGFIIMGVNPRRPYDSDYQLFIHLLSRQLATSMASVVLFEEEIKRGQRAARLAALDRQELSMQLILRTQEANESEYRFTRMAEFAPVGMFIANSEGHINYCNDMWWQISQHSRKESNENEWLDSVMDVDRPALESAWRKLLEEKVTISVEFRFKRSQQNGDNTIDTWVLMSAFPEKTHEGALTSIFGCITDISSQKWAEKVQNERREEAVELKRQQENFIDITSHEMRNPLSAILQCADQIANSISSYATIKNKEQLESMLEGCLDAANTINLCASHQKRIVDDILTLSKLDSNLLAVTPVDEQPVRVVQRALKMFEAELITHDIECEFLVDDSFEKYGIKWLKLDPSRLRQILINLMTNAIKFTQGREKRSIIVSLAVSRDISEATRKGTVYFARNDRGRGPTIDVDNAEEWGHGERINLHCSVEDTGPGLGDEEMKVLFQRFQQATPRTHVQYGGSGLGLFISRILTEMQGGQIGATSVQGVGSKFSFYIQSRACLNPPADYEHISPFRVVRKATTPSTPTEIQPARTPPTRELASPGTKSLYDVLIVEDNIVNQKVLQRQLRSCGNNTFVANHGMEALQTLQQSRFWLGREAEGVDISVILMDLEMPVMDGMTCARRIRELEREGTIIRHIPIIAVTAYARPEQIANAKAAGIDDVISKPFRIPELIPKIEELVSKYESLSVSQDDTSGNTSNE</sequence>
<gene>
    <name evidence="7" type="ORF">B0I35DRAFT_408874</name>
</gene>
<feature type="compositionally biased region" description="Pro residues" evidence="3">
    <location>
        <begin position="264"/>
        <end position="274"/>
    </location>
</feature>
<feature type="compositionally biased region" description="Polar residues" evidence="3">
    <location>
        <begin position="38"/>
        <end position="47"/>
    </location>
</feature>
<dbReference type="Pfam" id="PF13426">
    <property type="entry name" value="PAS_9"/>
    <property type="match status" value="1"/>
</dbReference>
<dbReference type="Gene3D" id="3.40.50.2300">
    <property type="match status" value="1"/>
</dbReference>
<comment type="caution">
    <text evidence="7">The sequence shown here is derived from an EMBL/GenBank/DDBJ whole genome shotgun (WGS) entry which is preliminary data.</text>
</comment>
<dbReference type="PANTHER" id="PTHR43719">
    <property type="entry name" value="TWO-COMPONENT HISTIDINE KINASE"/>
    <property type="match status" value="1"/>
</dbReference>
<evidence type="ECO:0000256" key="3">
    <source>
        <dbReference type="SAM" id="MobiDB-lite"/>
    </source>
</evidence>
<dbReference type="CDD" id="cd17546">
    <property type="entry name" value="REC_hyHK_CKI1_RcsC-like"/>
    <property type="match status" value="1"/>
</dbReference>
<dbReference type="Gene3D" id="1.10.287.130">
    <property type="match status" value="1"/>
</dbReference>
<accession>A0A8K0SP12</accession>
<dbReference type="PANTHER" id="PTHR43719:SF30">
    <property type="entry name" value="TWO-COMPONENT SYSTEM RESPONSE REGULATOR"/>
    <property type="match status" value="1"/>
</dbReference>
<dbReference type="Pfam" id="PF00072">
    <property type="entry name" value="Response_reg"/>
    <property type="match status" value="1"/>
</dbReference>
<feature type="modified residue" description="4-aspartylphosphate" evidence="2">
    <location>
        <position position="1255"/>
    </location>
</feature>
<dbReference type="SMART" id="SM00388">
    <property type="entry name" value="HisKA"/>
    <property type="match status" value="1"/>
</dbReference>
<dbReference type="InterPro" id="IPR011006">
    <property type="entry name" value="CheY-like_superfamily"/>
</dbReference>